<organism evidence="1 2">
    <name type="scientific">Lacrimispora algidixylanolytica</name>
    <dbReference type="NCBI Taxonomy" id="94868"/>
    <lineage>
        <taxon>Bacteria</taxon>
        <taxon>Bacillati</taxon>
        <taxon>Bacillota</taxon>
        <taxon>Clostridia</taxon>
        <taxon>Lachnospirales</taxon>
        <taxon>Lachnospiraceae</taxon>
        <taxon>Lacrimispora</taxon>
    </lineage>
</organism>
<protein>
    <submittedName>
        <fullName evidence="1">Uncharacterized protein</fullName>
    </submittedName>
</protein>
<dbReference type="Pfam" id="PF20095">
    <property type="entry name" value="DUF6485"/>
    <property type="match status" value="1"/>
</dbReference>
<dbReference type="OrthoDB" id="5460858at2"/>
<name>A0A419T849_9FIRM</name>
<accession>A0A419T849</accession>
<evidence type="ECO:0000313" key="2">
    <source>
        <dbReference type="Proteomes" id="UP000284277"/>
    </source>
</evidence>
<gene>
    <name evidence="1" type="ORF">BET01_13880</name>
</gene>
<keyword evidence="2" id="KW-1185">Reference proteome</keyword>
<dbReference type="AlphaFoldDB" id="A0A419T849"/>
<dbReference type="EMBL" id="MCIA01000006">
    <property type="protein sequence ID" value="RKD33619.1"/>
    <property type="molecule type" value="Genomic_DNA"/>
</dbReference>
<sequence length="67" mass="7643">MANQNHFCTCNETSCKLHPVNHDMGCDPCIRKNLNKGEMPGCFFHLVNDDTSKVDDFTIDGFVEFFL</sequence>
<reference evidence="1 2" key="1">
    <citation type="submission" date="2016-08" db="EMBL/GenBank/DDBJ databases">
        <title>A new outlook on sporulation: Clostridium algidixylanolyticum.</title>
        <authorList>
            <person name="Poppleton D.I."/>
            <person name="Gribaldo S."/>
        </authorList>
    </citation>
    <scope>NUCLEOTIDE SEQUENCE [LARGE SCALE GENOMIC DNA]</scope>
    <source>
        <strain evidence="1 2">SPL73</strain>
    </source>
</reference>
<dbReference type="RefSeq" id="WP_120195672.1">
    <property type="nucleotide sequence ID" value="NZ_MCIA01000006.1"/>
</dbReference>
<proteinExistence type="predicted"/>
<comment type="caution">
    <text evidence="1">The sequence shown here is derived from an EMBL/GenBank/DDBJ whole genome shotgun (WGS) entry which is preliminary data.</text>
</comment>
<dbReference type="Proteomes" id="UP000284277">
    <property type="component" value="Unassembled WGS sequence"/>
</dbReference>
<evidence type="ECO:0000313" key="1">
    <source>
        <dbReference type="EMBL" id="RKD33619.1"/>
    </source>
</evidence>